<dbReference type="AlphaFoldDB" id="A0A286ADS3"/>
<accession>A0A286ADS3</accession>
<reference evidence="2" key="1">
    <citation type="submission" date="2017-09" db="EMBL/GenBank/DDBJ databases">
        <authorList>
            <person name="Varghese N."/>
            <person name="Submissions S."/>
        </authorList>
    </citation>
    <scope>NUCLEOTIDE SEQUENCE [LARGE SCALE GENOMIC DNA]</scope>
    <source>
        <strain evidence="2">CGMCC 1.12803</strain>
    </source>
</reference>
<dbReference type="Proteomes" id="UP000219281">
    <property type="component" value="Unassembled WGS sequence"/>
</dbReference>
<protein>
    <submittedName>
        <fullName evidence="1">Uncharacterized protein</fullName>
    </submittedName>
</protein>
<gene>
    <name evidence="1" type="ORF">SAMN06297358_3754</name>
</gene>
<dbReference type="RefSeq" id="WP_097133525.1">
    <property type="nucleotide sequence ID" value="NZ_OCMT01000004.1"/>
</dbReference>
<evidence type="ECO:0000313" key="2">
    <source>
        <dbReference type="Proteomes" id="UP000219281"/>
    </source>
</evidence>
<dbReference type="EMBL" id="OCMT01000004">
    <property type="protein sequence ID" value="SOD20045.1"/>
    <property type="molecule type" value="Genomic_DNA"/>
</dbReference>
<dbReference type="OrthoDB" id="938310at2"/>
<proteinExistence type="predicted"/>
<name>A0A286ADS3_9SPHI</name>
<organism evidence="1 2">
    <name type="scientific">Pedobacter xixiisoli</name>
    <dbReference type="NCBI Taxonomy" id="1476464"/>
    <lineage>
        <taxon>Bacteria</taxon>
        <taxon>Pseudomonadati</taxon>
        <taxon>Bacteroidota</taxon>
        <taxon>Sphingobacteriia</taxon>
        <taxon>Sphingobacteriales</taxon>
        <taxon>Sphingobacteriaceae</taxon>
        <taxon>Pedobacter</taxon>
    </lineage>
</organism>
<dbReference type="PROSITE" id="PS51257">
    <property type="entry name" value="PROKAR_LIPOPROTEIN"/>
    <property type="match status" value="1"/>
</dbReference>
<keyword evidence="2" id="KW-1185">Reference proteome</keyword>
<sequence>MKKIILSFFILVGMVSACRKSDNAKLPDLQAVPQPQLTRDASADMSISAQTPDAFNGKINVGLYFPDDIKPAKMDLVVIKNDNKANVKVVKTDITTYPTLVAITGAQLKALFGNTVIVLGDKFDFGVNITTADGKVYPAFTTTGISVGSGITALPNARPTVRYEAMCKFTATDYGAIGVATNYVVVKDEWEDYAPGDVVPIKVIDATHISFEYPLPIQNHPVIVEINPTTNETKVVKQEVGTYNMATYGIFSVESVASADNYVAPCELTLSVKLKWTAAAGTYSNGAIIKLKKQ</sequence>
<evidence type="ECO:0000313" key="1">
    <source>
        <dbReference type="EMBL" id="SOD20045.1"/>
    </source>
</evidence>